<dbReference type="OrthoDB" id="2585681at2"/>
<dbReference type="PROSITE" id="PS01124">
    <property type="entry name" value="HTH_ARAC_FAMILY_2"/>
    <property type="match status" value="1"/>
</dbReference>
<gene>
    <name evidence="5" type="ORF">FA047_08490</name>
</gene>
<dbReference type="SUPFAM" id="SSF51215">
    <property type="entry name" value="Regulatory protein AraC"/>
    <property type="match status" value="1"/>
</dbReference>
<evidence type="ECO:0000256" key="1">
    <source>
        <dbReference type="ARBA" id="ARBA00023015"/>
    </source>
</evidence>
<name>A0A4U1CPE6_9SPHI</name>
<dbReference type="InterPro" id="IPR003313">
    <property type="entry name" value="AraC-bd"/>
</dbReference>
<dbReference type="AlphaFoldDB" id="A0A4U1CPE6"/>
<dbReference type="InterPro" id="IPR014710">
    <property type="entry name" value="RmlC-like_jellyroll"/>
</dbReference>
<dbReference type="Pfam" id="PF02311">
    <property type="entry name" value="AraC_binding"/>
    <property type="match status" value="1"/>
</dbReference>
<dbReference type="InterPro" id="IPR018060">
    <property type="entry name" value="HTH_AraC"/>
</dbReference>
<keyword evidence="2" id="KW-0238">DNA-binding</keyword>
<dbReference type="InterPro" id="IPR037923">
    <property type="entry name" value="HTH-like"/>
</dbReference>
<evidence type="ECO:0000313" key="5">
    <source>
        <dbReference type="EMBL" id="TKC07284.1"/>
    </source>
</evidence>
<dbReference type="EMBL" id="SWBQ01000002">
    <property type="protein sequence ID" value="TKC07284.1"/>
    <property type="molecule type" value="Genomic_DNA"/>
</dbReference>
<keyword evidence="1" id="KW-0805">Transcription regulation</keyword>
<evidence type="ECO:0000256" key="2">
    <source>
        <dbReference type="ARBA" id="ARBA00023125"/>
    </source>
</evidence>
<protein>
    <submittedName>
        <fullName evidence="5">AraC family transcriptional regulator</fullName>
    </submittedName>
</protein>
<dbReference type="Pfam" id="PF12833">
    <property type="entry name" value="HTH_18"/>
    <property type="match status" value="1"/>
</dbReference>
<evidence type="ECO:0000256" key="3">
    <source>
        <dbReference type="ARBA" id="ARBA00023163"/>
    </source>
</evidence>
<feature type="domain" description="HTH araC/xylS-type" evidence="4">
    <location>
        <begin position="180"/>
        <end position="278"/>
    </location>
</feature>
<dbReference type="Proteomes" id="UP000307244">
    <property type="component" value="Unassembled WGS sequence"/>
</dbReference>
<keyword evidence="6" id="KW-1185">Reference proteome</keyword>
<dbReference type="Gene3D" id="2.60.120.10">
    <property type="entry name" value="Jelly Rolls"/>
    <property type="match status" value="1"/>
</dbReference>
<accession>A0A4U1CPE6</accession>
<evidence type="ECO:0000313" key="6">
    <source>
        <dbReference type="Proteomes" id="UP000307244"/>
    </source>
</evidence>
<dbReference type="PANTHER" id="PTHR43280">
    <property type="entry name" value="ARAC-FAMILY TRANSCRIPTIONAL REGULATOR"/>
    <property type="match status" value="1"/>
</dbReference>
<reference evidence="5 6" key="1">
    <citation type="submission" date="2019-04" db="EMBL/GenBank/DDBJ databases">
        <title>Pedobacter sp. RP-3-15 sp. nov., isolated from Arctic soil.</title>
        <authorList>
            <person name="Dahal R.H."/>
            <person name="Kim D.-U."/>
        </authorList>
    </citation>
    <scope>NUCLEOTIDE SEQUENCE [LARGE SCALE GENOMIC DNA]</scope>
    <source>
        <strain evidence="5 6">RP-3-15</strain>
    </source>
</reference>
<dbReference type="GO" id="GO:0003700">
    <property type="term" value="F:DNA-binding transcription factor activity"/>
    <property type="evidence" value="ECO:0007669"/>
    <property type="project" value="InterPro"/>
</dbReference>
<dbReference type="RefSeq" id="WP_136835538.1">
    <property type="nucleotide sequence ID" value="NZ_SWBQ01000002.1"/>
</dbReference>
<dbReference type="InterPro" id="IPR009057">
    <property type="entry name" value="Homeodomain-like_sf"/>
</dbReference>
<dbReference type="PANTHER" id="PTHR43280:SF32">
    <property type="entry name" value="TRANSCRIPTIONAL REGULATORY PROTEIN"/>
    <property type="match status" value="1"/>
</dbReference>
<dbReference type="GO" id="GO:0043565">
    <property type="term" value="F:sequence-specific DNA binding"/>
    <property type="evidence" value="ECO:0007669"/>
    <property type="project" value="InterPro"/>
</dbReference>
<dbReference type="Gene3D" id="1.10.10.60">
    <property type="entry name" value="Homeodomain-like"/>
    <property type="match status" value="1"/>
</dbReference>
<dbReference type="SMART" id="SM00342">
    <property type="entry name" value="HTH_ARAC"/>
    <property type="match status" value="1"/>
</dbReference>
<dbReference type="SUPFAM" id="SSF46689">
    <property type="entry name" value="Homeodomain-like"/>
    <property type="match status" value="1"/>
</dbReference>
<sequence>MNEPATEYIHSLLPFHKLFGKKLIDVCRFDSISQYYSYEPHRHAFDVVVWATKGKGVQSIDHIDYDLLPGRLFFVRSGQLHQIKQYAEDGWMILLNEEALRNLNDTLLNNFYRQPYLDLKELSCEIFMGLFSLLQLEARQVNPNAMMITNLLNGMLLCAEQCNPFVGTAGNLDRRFSVVKKLKSLIEREYKKRKDPDYYYDAIGLPGRRINNITKPLLGKTVYELLQDRLLLESKSLLSETTLTVKEIAVELEFNSQGYFCRFFKKMTGITALDYRTSYHSAAV</sequence>
<proteinExistence type="predicted"/>
<organism evidence="5 6">
    <name type="scientific">Pedobacter frigoris</name>
    <dbReference type="NCBI Taxonomy" id="2571272"/>
    <lineage>
        <taxon>Bacteria</taxon>
        <taxon>Pseudomonadati</taxon>
        <taxon>Bacteroidota</taxon>
        <taxon>Sphingobacteriia</taxon>
        <taxon>Sphingobacteriales</taxon>
        <taxon>Sphingobacteriaceae</taxon>
        <taxon>Pedobacter</taxon>
    </lineage>
</organism>
<keyword evidence="3" id="KW-0804">Transcription</keyword>
<comment type="caution">
    <text evidence="5">The sequence shown here is derived from an EMBL/GenBank/DDBJ whole genome shotgun (WGS) entry which is preliminary data.</text>
</comment>
<evidence type="ECO:0000259" key="4">
    <source>
        <dbReference type="PROSITE" id="PS01124"/>
    </source>
</evidence>